<feature type="domain" description="Non-canonical purine NTP phosphatase/PRRC1" evidence="12">
    <location>
        <begin position="11"/>
        <end position="185"/>
    </location>
</feature>
<comment type="catalytic activity">
    <reaction evidence="8 11">
        <text>ITP + H2O = IDP + phosphate + H(+)</text>
        <dbReference type="Rhea" id="RHEA:28330"/>
        <dbReference type="ChEBI" id="CHEBI:15377"/>
        <dbReference type="ChEBI" id="CHEBI:15378"/>
        <dbReference type="ChEBI" id="CHEBI:43474"/>
        <dbReference type="ChEBI" id="CHEBI:58280"/>
        <dbReference type="ChEBI" id="CHEBI:61402"/>
        <dbReference type="EC" id="3.6.1.73"/>
    </reaction>
</comment>
<evidence type="ECO:0000256" key="4">
    <source>
        <dbReference type="ARBA" id="ARBA00022801"/>
    </source>
</evidence>
<reference evidence="14" key="2">
    <citation type="journal article" date="2024" name="Nature">
        <title>Anoxygenic phototroph of the Chloroflexota uses a type I reaction centre.</title>
        <authorList>
            <person name="Tsuji J.M."/>
            <person name="Shaw N.A."/>
            <person name="Nagashima S."/>
            <person name="Venkiteswaran J.J."/>
            <person name="Schiff S.L."/>
            <person name="Watanabe T."/>
            <person name="Fukui M."/>
            <person name="Hanada S."/>
            <person name="Tank M."/>
            <person name="Neufeld J.D."/>
        </authorList>
    </citation>
    <scope>NUCLEOTIDE SEQUENCE</scope>
    <source>
        <strain evidence="14">L227-S17</strain>
    </source>
</reference>
<gene>
    <name evidence="13" type="ORF">HXX08_22220</name>
    <name evidence="14" type="ORF">OZ401_004128</name>
</gene>
<keyword evidence="16" id="KW-1185">Reference proteome</keyword>
<dbReference type="GO" id="GO:0103023">
    <property type="term" value="F:ITPase activity"/>
    <property type="evidence" value="ECO:0007669"/>
    <property type="project" value="UniProtKB-EC"/>
</dbReference>
<evidence type="ECO:0000256" key="3">
    <source>
        <dbReference type="ARBA" id="ARBA00022741"/>
    </source>
</evidence>
<dbReference type="GO" id="GO:0000166">
    <property type="term" value="F:nucleotide binding"/>
    <property type="evidence" value="ECO:0007669"/>
    <property type="project" value="UniProtKB-KW"/>
</dbReference>
<comment type="cofactor">
    <cofactor evidence="1">
        <name>Mn(2+)</name>
        <dbReference type="ChEBI" id="CHEBI:29035"/>
    </cofactor>
</comment>
<dbReference type="GO" id="GO:0046872">
    <property type="term" value="F:metal ion binding"/>
    <property type="evidence" value="ECO:0007669"/>
    <property type="project" value="UniProtKB-KW"/>
</dbReference>
<evidence type="ECO:0000256" key="2">
    <source>
        <dbReference type="ARBA" id="ARBA00022723"/>
    </source>
</evidence>
<evidence type="ECO:0000256" key="6">
    <source>
        <dbReference type="ARBA" id="ARBA00023080"/>
    </source>
</evidence>
<evidence type="ECO:0000313" key="14">
    <source>
        <dbReference type="EMBL" id="WJW68514.1"/>
    </source>
</evidence>
<comment type="catalytic activity">
    <reaction evidence="9 11">
        <text>XTP + H2O = XDP + phosphate + H(+)</text>
        <dbReference type="Rhea" id="RHEA:28406"/>
        <dbReference type="ChEBI" id="CHEBI:15377"/>
        <dbReference type="ChEBI" id="CHEBI:15378"/>
        <dbReference type="ChEBI" id="CHEBI:43474"/>
        <dbReference type="ChEBI" id="CHEBI:59884"/>
        <dbReference type="ChEBI" id="CHEBI:61314"/>
        <dbReference type="EC" id="3.6.1.73"/>
    </reaction>
</comment>
<name>A0A8T7M949_9CHLR</name>
<dbReference type="InterPro" id="IPR002786">
    <property type="entry name" value="Non_canon_purine_NTPase"/>
</dbReference>
<dbReference type="InterPro" id="IPR050299">
    <property type="entry name" value="YjjX_NTPase"/>
</dbReference>
<dbReference type="AlphaFoldDB" id="A0A8T7M949"/>
<feature type="binding site" evidence="11">
    <location>
        <position position="78"/>
    </location>
    <ligand>
        <name>Mg(2+)</name>
        <dbReference type="ChEBI" id="CHEBI:18420"/>
    </ligand>
</feature>
<organism evidence="13 15">
    <name type="scientific">Candidatus Chlorohelix allophototropha</name>
    <dbReference type="NCBI Taxonomy" id="3003348"/>
    <lineage>
        <taxon>Bacteria</taxon>
        <taxon>Bacillati</taxon>
        <taxon>Chloroflexota</taxon>
        <taxon>Chloroflexia</taxon>
        <taxon>Candidatus Chloroheliales</taxon>
        <taxon>Candidatus Chloroheliaceae</taxon>
        <taxon>Candidatus Chlorohelix</taxon>
    </lineage>
</organism>
<evidence type="ECO:0000256" key="8">
    <source>
        <dbReference type="ARBA" id="ARBA00048174"/>
    </source>
</evidence>
<evidence type="ECO:0000256" key="1">
    <source>
        <dbReference type="ARBA" id="ARBA00001936"/>
    </source>
</evidence>
<keyword evidence="4 11" id="KW-0378">Hydrolase</keyword>
<keyword evidence="7 11" id="KW-0464">Manganese</keyword>
<comment type="function">
    <text evidence="11">Phosphatase that hydrolyzes non-canonical purine nucleotides such as XTP and ITP to their respective diphosphate derivatives. Probably excludes non-canonical purines from DNA/RNA precursor pool, thus preventing their incorporation into DNA/RNA and avoiding chromosomal lesions.</text>
</comment>
<dbReference type="FunFam" id="3.90.950.10:FF:000002">
    <property type="entry name" value="Inosine/xanthosine triphosphatase"/>
    <property type="match status" value="1"/>
</dbReference>
<evidence type="ECO:0000256" key="9">
    <source>
        <dbReference type="ARBA" id="ARBA00048781"/>
    </source>
</evidence>
<dbReference type="Gene3D" id="3.90.950.10">
    <property type="match status" value="1"/>
</dbReference>
<dbReference type="RefSeq" id="WP_341470420.1">
    <property type="nucleotide sequence ID" value="NZ_CP128400.1"/>
</dbReference>
<dbReference type="GO" id="GO:0009117">
    <property type="term" value="P:nucleotide metabolic process"/>
    <property type="evidence" value="ECO:0007669"/>
    <property type="project" value="UniProtKB-KW"/>
</dbReference>
<keyword evidence="6 11" id="KW-0546">Nucleotide metabolism</keyword>
<dbReference type="HAMAP" id="MF_00648">
    <property type="entry name" value="Non_canon_purine_NTPase_YjjX"/>
    <property type="match status" value="1"/>
</dbReference>
<evidence type="ECO:0000256" key="5">
    <source>
        <dbReference type="ARBA" id="ARBA00022842"/>
    </source>
</evidence>
<dbReference type="PANTHER" id="PTHR34699">
    <property type="match status" value="1"/>
</dbReference>
<evidence type="ECO:0000256" key="7">
    <source>
        <dbReference type="ARBA" id="ARBA00023211"/>
    </source>
</evidence>
<dbReference type="SUPFAM" id="SSF52972">
    <property type="entry name" value="ITPase-like"/>
    <property type="match status" value="1"/>
</dbReference>
<evidence type="ECO:0000313" key="16">
    <source>
        <dbReference type="Proteomes" id="UP001431572"/>
    </source>
</evidence>
<evidence type="ECO:0000259" key="12">
    <source>
        <dbReference type="Pfam" id="PF01931"/>
    </source>
</evidence>
<evidence type="ECO:0000256" key="11">
    <source>
        <dbReference type="HAMAP-Rule" id="MF_00648"/>
    </source>
</evidence>
<accession>A0A8T7M949</accession>
<dbReference type="Proteomes" id="UP000521676">
    <property type="component" value="Unassembled WGS sequence"/>
</dbReference>
<dbReference type="GO" id="GO:0006772">
    <property type="term" value="P:thiamine metabolic process"/>
    <property type="evidence" value="ECO:0007669"/>
    <property type="project" value="TreeGrafter"/>
</dbReference>
<dbReference type="Pfam" id="PF01931">
    <property type="entry name" value="NTPase_I-T"/>
    <property type="match status" value="1"/>
</dbReference>
<evidence type="ECO:0000313" key="13">
    <source>
        <dbReference type="EMBL" id="NWJ48584.1"/>
    </source>
</evidence>
<protein>
    <recommendedName>
        <fullName evidence="11">Probable inosine/xanthosine triphosphatase</fullName>
        <shortName evidence="11">ITPase/XTPase</shortName>
        <ecNumber evidence="11">3.6.1.73</ecNumber>
    </recommendedName>
    <alternativeName>
        <fullName evidence="11">Non-canonical purine NTP phosphatase</fullName>
    </alternativeName>
    <alternativeName>
        <fullName evidence="11">Non-standard purine NTP phosphatase</fullName>
    </alternativeName>
    <alternativeName>
        <fullName evidence="11">Nucleoside-triphosphate phosphatase</fullName>
        <shortName evidence="11">NTPase</shortName>
    </alternativeName>
</protein>
<dbReference type="Proteomes" id="UP001431572">
    <property type="component" value="Chromosome 2"/>
</dbReference>
<keyword evidence="3 11" id="KW-0547">Nucleotide-binding</keyword>
<feature type="binding site" evidence="11">
    <location>
        <begin position="78"/>
        <end position="79"/>
    </location>
    <ligand>
        <name>substrate</name>
    </ligand>
</feature>
<dbReference type="PANTHER" id="PTHR34699:SF2">
    <property type="entry name" value="NON-CANONICAL PURINE NTP PHOSPHATASE_PRRC1 DOMAIN-CONTAINING PROTEIN"/>
    <property type="match status" value="1"/>
</dbReference>
<evidence type="ECO:0000313" key="15">
    <source>
        <dbReference type="Proteomes" id="UP000521676"/>
    </source>
</evidence>
<comment type="similarity">
    <text evidence="10 11">Belongs to the YjjX NTPase family.</text>
</comment>
<dbReference type="InterPro" id="IPR026533">
    <property type="entry name" value="NTPase/PRRC1"/>
</dbReference>
<sequence>MNNNVLLVAVGSSNPIKIRAVEEVLERAVEGKLLPGIDNYMVRSVVVESGVSAQPVGDEETMQGAMTRAASALESWQEAHWGIGLEGGIVHHKVAGLDNVLTNAWCAIRTREGGLSYGGGLLLPLPPAIVKDLETGLELGDATDRLFSVKDSKRAGGVVGYLSKGLETRQQAYESIFTYALVKFLNPELYELQG</sequence>
<comment type="subunit">
    <text evidence="11">Homodimer.</text>
</comment>
<keyword evidence="5 11" id="KW-0460">Magnesium</keyword>
<dbReference type="EMBL" id="CP128400">
    <property type="protein sequence ID" value="WJW68514.1"/>
    <property type="molecule type" value="Genomic_DNA"/>
</dbReference>
<dbReference type="InterPro" id="IPR029001">
    <property type="entry name" value="ITPase-like_fam"/>
</dbReference>
<reference evidence="13 15" key="1">
    <citation type="submission" date="2020-06" db="EMBL/GenBank/DDBJ databases">
        <title>Anoxygenic phototrophic Chloroflexota member uses a Type I reaction center.</title>
        <authorList>
            <person name="Tsuji J.M."/>
            <person name="Shaw N.A."/>
            <person name="Nagashima S."/>
            <person name="Venkiteswaran J."/>
            <person name="Schiff S.L."/>
            <person name="Hanada S."/>
            <person name="Tank M."/>
            <person name="Neufeld J.D."/>
        </authorList>
    </citation>
    <scope>NUCLEOTIDE SEQUENCE [LARGE SCALE GENOMIC DNA]</scope>
    <source>
        <strain evidence="13">L227-S17</strain>
    </source>
</reference>
<proteinExistence type="inferred from homology"/>
<comment type="cofactor">
    <cofactor evidence="11">
        <name>Mg(2+)</name>
        <dbReference type="ChEBI" id="CHEBI:18420"/>
    </cofactor>
    <cofactor evidence="11">
        <name>Mn(2+)</name>
        <dbReference type="ChEBI" id="CHEBI:29035"/>
    </cofactor>
    <text evidence="11">Binds 1 divalent metal cation per subunit; can use either Mg(2+) or Mn(2+).</text>
</comment>
<feature type="binding site" evidence="11">
    <location>
        <position position="48"/>
    </location>
    <ligand>
        <name>Mg(2+)</name>
        <dbReference type="ChEBI" id="CHEBI:18420"/>
    </ligand>
</feature>
<dbReference type="EC" id="3.6.1.73" evidence="11"/>
<feature type="binding site" evidence="11">
    <location>
        <begin position="12"/>
        <end position="17"/>
    </location>
    <ligand>
        <name>substrate</name>
    </ligand>
</feature>
<evidence type="ECO:0000256" key="10">
    <source>
        <dbReference type="ARBA" id="ARBA00060855"/>
    </source>
</evidence>
<dbReference type="EMBL" id="JACATZ010000003">
    <property type="protein sequence ID" value="NWJ48584.1"/>
    <property type="molecule type" value="Genomic_DNA"/>
</dbReference>
<keyword evidence="2 11" id="KW-0479">Metal-binding</keyword>